<protein>
    <submittedName>
        <fullName evidence="2">Uncharacterized protein</fullName>
    </submittedName>
</protein>
<feature type="region of interest" description="Disordered" evidence="1">
    <location>
        <begin position="32"/>
        <end position="69"/>
    </location>
</feature>
<evidence type="ECO:0000313" key="2">
    <source>
        <dbReference type="EMBL" id="KAJ1167090.1"/>
    </source>
</evidence>
<keyword evidence="3" id="KW-1185">Reference proteome</keyword>
<evidence type="ECO:0000256" key="1">
    <source>
        <dbReference type="SAM" id="MobiDB-lite"/>
    </source>
</evidence>
<sequence length="116" mass="13361">MLDSFTCCIFGYTGVRGHYPVANLLRPWIGPGNIRSSSDKEPEDYLAQSDSAERRSSRMPGSPGEEEETLRTGRATLVLYCQYFRSRNRQKHHEMRMKNKVALERTTYKIANINSE</sequence>
<organism evidence="2 3">
    <name type="scientific">Pleurodeles waltl</name>
    <name type="common">Iberian ribbed newt</name>
    <dbReference type="NCBI Taxonomy" id="8319"/>
    <lineage>
        <taxon>Eukaryota</taxon>
        <taxon>Metazoa</taxon>
        <taxon>Chordata</taxon>
        <taxon>Craniata</taxon>
        <taxon>Vertebrata</taxon>
        <taxon>Euteleostomi</taxon>
        <taxon>Amphibia</taxon>
        <taxon>Batrachia</taxon>
        <taxon>Caudata</taxon>
        <taxon>Salamandroidea</taxon>
        <taxon>Salamandridae</taxon>
        <taxon>Pleurodelinae</taxon>
        <taxon>Pleurodeles</taxon>
    </lineage>
</organism>
<reference evidence="2" key="1">
    <citation type="journal article" date="2022" name="bioRxiv">
        <title>Sequencing and chromosome-scale assembly of the giantPleurodeles waltlgenome.</title>
        <authorList>
            <person name="Brown T."/>
            <person name="Elewa A."/>
            <person name="Iarovenko S."/>
            <person name="Subramanian E."/>
            <person name="Araus A.J."/>
            <person name="Petzold A."/>
            <person name="Susuki M."/>
            <person name="Suzuki K.-i.T."/>
            <person name="Hayashi T."/>
            <person name="Toyoda A."/>
            <person name="Oliveira C."/>
            <person name="Osipova E."/>
            <person name="Leigh N.D."/>
            <person name="Simon A."/>
            <person name="Yun M.H."/>
        </authorList>
    </citation>
    <scope>NUCLEOTIDE SEQUENCE</scope>
    <source>
        <strain evidence="2">20211129_DDA</strain>
        <tissue evidence="2">Liver</tissue>
    </source>
</reference>
<dbReference type="AlphaFoldDB" id="A0AAV7SSM4"/>
<dbReference type="Proteomes" id="UP001066276">
    <property type="component" value="Chromosome 4_2"/>
</dbReference>
<gene>
    <name evidence="2" type="ORF">NDU88_007483</name>
</gene>
<proteinExistence type="predicted"/>
<accession>A0AAV7SSM4</accession>
<dbReference type="EMBL" id="JANPWB010000008">
    <property type="protein sequence ID" value="KAJ1167090.1"/>
    <property type="molecule type" value="Genomic_DNA"/>
</dbReference>
<name>A0AAV7SSM4_PLEWA</name>
<comment type="caution">
    <text evidence="2">The sequence shown here is derived from an EMBL/GenBank/DDBJ whole genome shotgun (WGS) entry which is preliminary data.</text>
</comment>
<evidence type="ECO:0000313" key="3">
    <source>
        <dbReference type="Proteomes" id="UP001066276"/>
    </source>
</evidence>